<proteinExistence type="predicted"/>
<name>A0A915D7E4_9BILA</name>
<reference evidence="2" key="1">
    <citation type="submission" date="2022-11" db="UniProtKB">
        <authorList>
            <consortium name="WormBaseParasite"/>
        </authorList>
    </citation>
    <scope>IDENTIFICATION</scope>
</reference>
<evidence type="ECO:0000313" key="1">
    <source>
        <dbReference type="Proteomes" id="UP000887574"/>
    </source>
</evidence>
<organism evidence="1 2">
    <name type="scientific">Ditylenchus dipsaci</name>
    <dbReference type="NCBI Taxonomy" id="166011"/>
    <lineage>
        <taxon>Eukaryota</taxon>
        <taxon>Metazoa</taxon>
        <taxon>Ecdysozoa</taxon>
        <taxon>Nematoda</taxon>
        <taxon>Chromadorea</taxon>
        <taxon>Rhabditida</taxon>
        <taxon>Tylenchina</taxon>
        <taxon>Tylenchomorpha</taxon>
        <taxon>Sphaerularioidea</taxon>
        <taxon>Anguinidae</taxon>
        <taxon>Anguininae</taxon>
        <taxon>Ditylenchus</taxon>
    </lineage>
</organism>
<dbReference type="Proteomes" id="UP000887574">
    <property type="component" value="Unplaced"/>
</dbReference>
<protein>
    <submittedName>
        <fullName evidence="2">Uncharacterized protein</fullName>
    </submittedName>
</protein>
<dbReference type="WBParaSite" id="jg16265">
    <property type="protein sequence ID" value="jg16265"/>
    <property type="gene ID" value="jg16265"/>
</dbReference>
<dbReference type="AlphaFoldDB" id="A0A915D7E4"/>
<accession>A0A915D7E4</accession>
<keyword evidence="1" id="KW-1185">Reference proteome</keyword>
<evidence type="ECO:0000313" key="2">
    <source>
        <dbReference type="WBParaSite" id="jg16265"/>
    </source>
</evidence>
<sequence length="88" mass="10087">MDSYYAERGNLLGFCNGYSMSFRRARLRDSSRARNPMQRVTGGIKSQKAMYSASQIKQLTANYTRRADGSRMEFLVSIAAHLERYQGH</sequence>